<comment type="similarity">
    <text evidence="1">Belongs to the glycosyl hydrolase 13 family.</text>
</comment>
<organism evidence="5 6">
    <name type="scientific">Microlunatus sagamiharensis</name>
    <dbReference type="NCBI Taxonomy" id="546874"/>
    <lineage>
        <taxon>Bacteria</taxon>
        <taxon>Bacillati</taxon>
        <taxon>Actinomycetota</taxon>
        <taxon>Actinomycetes</taxon>
        <taxon>Propionibacteriales</taxon>
        <taxon>Propionibacteriaceae</taxon>
        <taxon>Microlunatus</taxon>
    </lineage>
</organism>
<accession>A0A1H2NEQ6</accession>
<dbReference type="InterPro" id="IPR017853">
    <property type="entry name" value="GH"/>
</dbReference>
<sequence length="582" mass="65011">MTASTTPTTSTGTSAGTGVERAEGWWRDAVVYQIYPRSFADSNGDGTGDLRGIIDHLDHLSELGVDVVWLSPVYASPMDDNGYDISDYQRIDPLFGSLEDMDELLEQAHARGIKIVMDLVVNHTSDEHAWFEESRRPGSAKRDWYWWRPALEGHEPGTPGAEPTNWSSFFSPSAWQYDEASGEYYLHLFTRKQPDLNWENPEVRQAVYAMMRWWVDRGVDGFRMDVINLISKPVELRDLEPEAGHAYAFPGAEVAHGPRLQEFLREMNEAVGLDRHRLLTVGEMPGSTIEDARAITDPGAGMLNMVFTFEHMNVDVGPSGNKFDPVPLDLVALKRNLESWQVGLADVGWNSLYWDNHDQPRAVSRFGDDSPEHRVASAKTLASVLHAHRGTPYVYQGDELGMTNTQFVDISSYADVESLNYHAQATSLGVAAEEIMAGLAVRSRDNARTPMQWDDTHQAGFTQGVPWLSVNPNYVVVNARAERQDPASVFHHVRRLIELRHEQPVLAEGRFELLLGDDPQLWVVRRTLGEQTLLLVANCSSAPATVAEGSLPALDAAQLLLATHGDRRGAELAPWESRMFLV</sequence>
<dbReference type="RefSeq" id="WP_091078228.1">
    <property type="nucleotide sequence ID" value="NZ_LT629799.1"/>
</dbReference>
<dbReference type="GO" id="GO:0009313">
    <property type="term" value="P:oligosaccharide catabolic process"/>
    <property type="evidence" value="ECO:0007669"/>
    <property type="project" value="TreeGrafter"/>
</dbReference>
<dbReference type="OrthoDB" id="9043248at2"/>
<evidence type="ECO:0000259" key="4">
    <source>
        <dbReference type="SMART" id="SM00642"/>
    </source>
</evidence>
<reference evidence="6" key="1">
    <citation type="submission" date="2016-10" db="EMBL/GenBank/DDBJ databases">
        <authorList>
            <person name="Varghese N."/>
            <person name="Submissions S."/>
        </authorList>
    </citation>
    <scope>NUCLEOTIDE SEQUENCE [LARGE SCALE GENOMIC DNA]</scope>
    <source>
        <strain evidence="6">DSM 21743</strain>
    </source>
</reference>
<evidence type="ECO:0000256" key="3">
    <source>
        <dbReference type="ARBA" id="ARBA00023295"/>
    </source>
</evidence>
<dbReference type="Pfam" id="PF00128">
    <property type="entry name" value="Alpha-amylase"/>
    <property type="match status" value="1"/>
</dbReference>
<evidence type="ECO:0000256" key="2">
    <source>
        <dbReference type="ARBA" id="ARBA00022801"/>
    </source>
</evidence>
<dbReference type="FunFam" id="3.90.400.10:FF:000002">
    <property type="entry name" value="Sucrose isomerase"/>
    <property type="match status" value="1"/>
</dbReference>
<protein>
    <submittedName>
        <fullName evidence="5">Oligo-1,6-glucosidase</fullName>
    </submittedName>
</protein>
<evidence type="ECO:0000256" key="1">
    <source>
        <dbReference type="ARBA" id="ARBA00008061"/>
    </source>
</evidence>
<dbReference type="EMBL" id="LT629799">
    <property type="protein sequence ID" value="SDV03758.1"/>
    <property type="molecule type" value="Genomic_DNA"/>
</dbReference>
<dbReference type="SMART" id="SM00642">
    <property type="entry name" value="Aamy"/>
    <property type="match status" value="1"/>
</dbReference>
<evidence type="ECO:0000313" key="5">
    <source>
        <dbReference type="EMBL" id="SDV03758.1"/>
    </source>
</evidence>
<dbReference type="FunFam" id="3.20.20.80:FF:000064">
    <property type="entry name" value="Oligo-1,6-glucosidase"/>
    <property type="match status" value="1"/>
</dbReference>
<evidence type="ECO:0000313" key="6">
    <source>
        <dbReference type="Proteomes" id="UP000198825"/>
    </source>
</evidence>
<dbReference type="SUPFAM" id="SSF51445">
    <property type="entry name" value="(Trans)glycosidases"/>
    <property type="match status" value="1"/>
</dbReference>
<dbReference type="CDD" id="cd11333">
    <property type="entry name" value="AmyAc_SI_OligoGlu_DGase"/>
    <property type="match status" value="1"/>
</dbReference>
<keyword evidence="6" id="KW-1185">Reference proteome</keyword>
<feature type="domain" description="Glycosyl hydrolase family 13 catalytic" evidence="4">
    <location>
        <begin position="33"/>
        <end position="448"/>
    </location>
</feature>
<dbReference type="InterPro" id="IPR006047">
    <property type="entry name" value="GH13_cat_dom"/>
</dbReference>
<keyword evidence="2" id="KW-0378">Hydrolase</keyword>
<name>A0A1H2NEQ6_9ACTN</name>
<dbReference type="InterPro" id="IPR013780">
    <property type="entry name" value="Glyco_hydro_b"/>
</dbReference>
<dbReference type="Gene3D" id="3.20.20.80">
    <property type="entry name" value="Glycosidases"/>
    <property type="match status" value="1"/>
</dbReference>
<dbReference type="STRING" id="546874.SAMN04488544_3850"/>
<dbReference type="GO" id="GO:0004556">
    <property type="term" value="F:alpha-amylase activity"/>
    <property type="evidence" value="ECO:0007669"/>
    <property type="project" value="TreeGrafter"/>
</dbReference>
<dbReference type="Gene3D" id="3.90.400.10">
    <property type="entry name" value="Oligo-1,6-glucosidase, Domain 2"/>
    <property type="match status" value="1"/>
</dbReference>
<dbReference type="NCBIfam" id="NF008183">
    <property type="entry name" value="PRK10933.1"/>
    <property type="match status" value="1"/>
</dbReference>
<dbReference type="AlphaFoldDB" id="A0A1H2NEQ6"/>
<proteinExistence type="inferred from homology"/>
<gene>
    <name evidence="5" type="ORF">SAMN04488544_3850</name>
</gene>
<dbReference type="PANTHER" id="PTHR10357:SF184">
    <property type="entry name" value="OLIGO-1,6-GLUCOSIDASE 1"/>
    <property type="match status" value="1"/>
</dbReference>
<keyword evidence="3" id="KW-0326">Glycosidase</keyword>
<dbReference type="SUPFAM" id="SSF51011">
    <property type="entry name" value="Glycosyl hydrolase domain"/>
    <property type="match status" value="1"/>
</dbReference>
<dbReference type="Proteomes" id="UP000198825">
    <property type="component" value="Chromosome I"/>
</dbReference>
<dbReference type="InterPro" id="IPR045857">
    <property type="entry name" value="O16G_dom_2"/>
</dbReference>
<dbReference type="PANTHER" id="PTHR10357">
    <property type="entry name" value="ALPHA-AMYLASE FAMILY MEMBER"/>
    <property type="match status" value="1"/>
</dbReference>
<dbReference type="Gene3D" id="2.60.40.1180">
    <property type="entry name" value="Golgi alpha-mannosidase II"/>
    <property type="match status" value="1"/>
</dbReference>